<feature type="chain" id="PRO_5047448275" evidence="1">
    <location>
        <begin position="29"/>
        <end position="336"/>
    </location>
</feature>
<evidence type="ECO:0000313" key="2">
    <source>
        <dbReference type="EMBL" id="MBS7811851.1"/>
    </source>
</evidence>
<reference evidence="2 3" key="1">
    <citation type="submission" date="2021-05" db="EMBL/GenBank/DDBJ databases">
        <title>Roseococcus sp. XZZS9, whole genome shotgun sequencing project.</title>
        <authorList>
            <person name="Zhao G."/>
            <person name="Shen L."/>
        </authorList>
    </citation>
    <scope>NUCLEOTIDE SEQUENCE [LARGE SCALE GENOMIC DNA]</scope>
    <source>
        <strain evidence="2 3">XZZS9</strain>
    </source>
</reference>
<dbReference type="Proteomes" id="UP000766336">
    <property type="component" value="Unassembled WGS sequence"/>
</dbReference>
<sequence>MRPAMTPVIQRRALSALVLAALPGLAAAQGRGDPLPSWREGGTKRAILDFLRATTTPGSADFVAPAERLAVFDNDGTLWVEQPLYAQFAFALDRVRALAPQHPEWAMRDPFRAVLANDMHALVQTGEHGLAEIIAVTHTGMSPEVFRQTALAWLATARHPRFARPYTECIYQPMLEVLALFRARGFRTCIVSGGTLEFMRPWAEQAYGVPPDQIVGTTFKLHYGLANGRGELTTLSEVDLLDDGPGKPAGIARAFGRRPIAAFGNSDGDYEMLEYTTTGPGRRLGLIVHHDDAAREYAYDRQSHIGRLDRALTAAPQQRWLVTSMRDDWARVFPDV</sequence>
<dbReference type="InterPro" id="IPR050582">
    <property type="entry name" value="HAD-like_SerB"/>
</dbReference>
<dbReference type="PANTHER" id="PTHR43344">
    <property type="entry name" value="PHOSPHOSERINE PHOSPHATASE"/>
    <property type="match status" value="1"/>
</dbReference>
<accession>A0ABS5QDV5</accession>
<keyword evidence="3" id="KW-1185">Reference proteome</keyword>
<keyword evidence="1" id="KW-0732">Signal</keyword>
<evidence type="ECO:0000313" key="3">
    <source>
        <dbReference type="Proteomes" id="UP000766336"/>
    </source>
</evidence>
<comment type="caution">
    <text evidence="2">The sequence shown here is derived from an EMBL/GenBank/DDBJ whole genome shotgun (WGS) entry which is preliminary data.</text>
</comment>
<dbReference type="EMBL" id="JAHCDA010000002">
    <property type="protein sequence ID" value="MBS7811851.1"/>
    <property type="molecule type" value="Genomic_DNA"/>
</dbReference>
<dbReference type="InterPro" id="IPR023214">
    <property type="entry name" value="HAD_sf"/>
</dbReference>
<proteinExistence type="predicted"/>
<protein>
    <submittedName>
        <fullName evidence="2">Haloacid dehalogenase-like hydrolase</fullName>
    </submittedName>
</protein>
<organism evidence="2 3">
    <name type="scientific">Roseococcus pinisoli</name>
    <dbReference type="NCBI Taxonomy" id="2835040"/>
    <lineage>
        <taxon>Bacteria</taxon>
        <taxon>Pseudomonadati</taxon>
        <taxon>Pseudomonadota</taxon>
        <taxon>Alphaproteobacteria</taxon>
        <taxon>Acetobacterales</taxon>
        <taxon>Roseomonadaceae</taxon>
        <taxon>Roseococcus</taxon>
    </lineage>
</organism>
<feature type="signal peptide" evidence="1">
    <location>
        <begin position="1"/>
        <end position="28"/>
    </location>
</feature>
<dbReference type="InterPro" id="IPR036412">
    <property type="entry name" value="HAD-like_sf"/>
</dbReference>
<name>A0ABS5QDV5_9PROT</name>
<gene>
    <name evidence="2" type="ORF">KHU32_12955</name>
</gene>
<dbReference type="Pfam" id="PF12710">
    <property type="entry name" value="HAD"/>
    <property type="match status" value="1"/>
</dbReference>
<dbReference type="Gene3D" id="3.40.50.1000">
    <property type="entry name" value="HAD superfamily/HAD-like"/>
    <property type="match status" value="1"/>
</dbReference>
<dbReference type="SUPFAM" id="SSF56784">
    <property type="entry name" value="HAD-like"/>
    <property type="match status" value="1"/>
</dbReference>
<evidence type="ECO:0000256" key="1">
    <source>
        <dbReference type="SAM" id="SignalP"/>
    </source>
</evidence>